<proteinExistence type="predicted"/>
<accession>A0A5B7JVW4</accession>
<name>A0A5B7JVW4_PORTR</name>
<feature type="region of interest" description="Disordered" evidence="1">
    <location>
        <begin position="52"/>
        <end position="72"/>
    </location>
</feature>
<evidence type="ECO:0000313" key="3">
    <source>
        <dbReference type="Proteomes" id="UP000324222"/>
    </source>
</evidence>
<keyword evidence="3" id="KW-1185">Reference proteome</keyword>
<evidence type="ECO:0000313" key="2">
    <source>
        <dbReference type="EMBL" id="MPD02142.1"/>
    </source>
</evidence>
<dbReference type="AlphaFoldDB" id="A0A5B7JVW4"/>
<protein>
    <submittedName>
        <fullName evidence="2">Uncharacterized protein</fullName>
    </submittedName>
</protein>
<sequence length="105" mass="10827">MGVCRGGGQGGGVRGEGGESLAGWRAIITRRGVRRAFVALCSPTITAPLLSPRPVPRCRGAGPRHSSTEAGTLSHGTQALLHLCYRATGHFVARLWGTAAPPSQG</sequence>
<organism evidence="2 3">
    <name type="scientific">Portunus trituberculatus</name>
    <name type="common">Swimming crab</name>
    <name type="synonym">Neptunus trituberculatus</name>
    <dbReference type="NCBI Taxonomy" id="210409"/>
    <lineage>
        <taxon>Eukaryota</taxon>
        <taxon>Metazoa</taxon>
        <taxon>Ecdysozoa</taxon>
        <taxon>Arthropoda</taxon>
        <taxon>Crustacea</taxon>
        <taxon>Multicrustacea</taxon>
        <taxon>Malacostraca</taxon>
        <taxon>Eumalacostraca</taxon>
        <taxon>Eucarida</taxon>
        <taxon>Decapoda</taxon>
        <taxon>Pleocyemata</taxon>
        <taxon>Brachyura</taxon>
        <taxon>Eubrachyura</taxon>
        <taxon>Portunoidea</taxon>
        <taxon>Portunidae</taxon>
        <taxon>Portuninae</taxon>
        <taxon>Portunus</taxon>
    </lineage>
</organism>
<gene>
    <name evidence="2" type="ORF">E2C01_097701</name>
</gene>
<evidence type="ECO:0000256" key="1">
    <source>
        <dbReference type="SAM" id="MobiDB-lite"/>
    </source>
</evidence>
<dbReference type="EMBL" id="VSRR010130103">
    <property type="protein sequence ID" value="MPD02142.1"/>
    <property type="molecule type" value="Genomic_DNA"/>
</dbReference>
<dbReference type="Proteomes" id="UP000324222">
    <property type="component" value="Unassembled WGS sequence"/>
</dbReference>
<reference evidence="2 3" key="1">
    <citation type="submission" date="2019-05" db="EMBL/GenBank/DDBJ databases">
        <title>Another draft genome of Portunus trituberculatus and its Hox gene families provides insights of decapod evolution.</title>
        <authorList>
            <person name="Jeong J.-H."/>
            <person name="Song I."/>
            <person name="Kim S."/>
            <person name="Choi T."/>
            <person name="Kim D."/>
            <person name="Ryu S."/>
            <person name="Kim W."/>
        </authorList>
    </citation>
    <scope>NUCLEOTIDE SEQUENCE [LARGE SCALE GENOMIC DNA]</scope>
    <source>
        <tissue evidence="2">Muscle</tissue>
    </source>
</reference>
<comment type="caution">
    <text evidence="2">The sequence shown here is derived from an EMBL/GenBank/DDBJ whole genome shotgun (WGS) entry which is preliminary data.</text>
</comment>